<evidence type="ECO:0000313" key="3">
    <source>
        <dbReference type="EMBL" id="KAJ3603920.1"/>
    </source>
</evidence>
<protein>
    <submittedName>
        <fullName evidence="3">Uncharacterized protein</fullName>
    </submittedName>
</protein>
<feature type="transmembrane region" description="Helical" evidence="2">
    <location>
        <begin position="85"/>
        <end position="105"/>
    </location>
</feature>
<feature type="region of interest" description="Disordered" evidence="1">
    <location>
        <begin position="1"/>
        <end position="69"/>
    </location>
</feature>
<dbReference type="AlphaFoldDB" id="A0A9Q0EEG3"/>
<feature type="transmembrane region" description="Helical" evidence="2">
    <location>
        <begin position="117"/>
        <end position="144"/>
    </location>
</feature>
<keyword evidence="2" id="KW-1133">Transmembrane helix</keyword>
<evidence type="ECO:0000313" key="4">
    <source>
        <dbReference type="Proteomes" id="UP001148018"/>
    </source>
</evidence>
<dbReference type="Proteomes" id="UP001148018">
    <property type="component" value="Unassembled WGS sequence"/>
</dbReference>
<keyword evidence="4" id="KW-1185">Reference proteome</keyword>
<evidence type="ECO:0000256" key="1">
    <source>
        <dbReference type="SAM" id="MobiDB-lite"/>
    </source>
</evidence>
<accession>A0A9Q0EEG3</accession>
<keyword evidence="2" id="KW-0812">Transmembrane</keyword>
<proteinExistence type="predicted"/>
<feature type="compositionally biased region" description="Pro residues" evidence="1">
    <location>
        <begin position="36"/>
        <end position="56"/>
    </location>
</feature>
<name>A0A9Q0EEG3_9TELE</name>
<keyword evidence="2" id="KW-0472">Membrane</keyword>
<reference evidence="3" key="1">
    <citation type="submission" date="2022-07" db="EMBL/GenBank/DDBJ databases">
        <title>Chromosome-level genome of Muraenolepis orangiensis.</title>
        <authorList>
            <person name="Kim J."/>
        </authorList>
    </citation>
    <scope>NUCLEOTIDE SEQUENCE</scope>
    <source>
        <strain evidence="3">KU_S4_2022</strain>
        <tissue evidence="3">Muscle</tissue>
    </source>
</reference>
<gene>
    <name evidence="3" type="ORF">NHX12_028661</name>
</gene>
<dbReference type="EMBL" id="JANIIK010000044">
    <property type="protein sequence ID" value="KAJ3603920.1"/>
    <property type="molecule type" value="Genomic_DNA"/>
</dbReference>
<sequence>MPTNDGAGHFPVFVPPPHGNHQRPPGYVPGRVAPIRSPPPTKAPPPPPLPSKPHGPPPERHATFNVSEDRRRRDHALNLLRRRNAFICFGVSFGALFLTLILVLSLTDGDVLDGRGVVVGCGSCVMFLLEVVLVVVGMSVVALVRFP</sequence>
<feature type="compositionally biased region" description="Basic and acidic residues" evidence="1">
    <location>
        <begin position="57"/>
        <end position="69"/>
    </location>
</feature>
<comment type="caution">
    <text evidence="3">The sequence shown here is derived from an EMBL/GenBank/DDBJ whole genome shotgun (WGS) entry which is preliminary data.</text>
</comment>
<evidence type="ECO:0000256" key="2">
    <source>
        <dbReference type="SAM" id="Phobius"/>
    </source>
</evidence>
<organism evidence="3 4">
    <name type="scientific">Muraenolepis orangiensis</name>
    <name type="common">Patagonian moray cod</name>
    <dbReference type="NCBI Taxonomy" id="630683"/>
    <lineage>
        <taxon>Eukaryota</taxon>
        <taxon>Metazoa</taxon>
        <taxon>Chordata</taxon>
        <taxon>Craniata</taxon>
        <taxon>Vertebrata</taxon>
        <taxon>Euteleostomi</taxon>
        <taxon>Actinopterygii</taxon>
        <taxon>Neopterygii</taxon>
        <taxon>Teleostei</taxon>
        <taxon>Neoteleostei</taxon>
        <taxon>Acanthomorphata</taxon>
        <taxon>Zeiogadaria</taxon>
        <taxon>Gadariae</taxon>
        <taxon>Gadiformes</taxon>
        <taxon>Muraenolepidoidei</taxon>
        <taxon>Muraenolepididae</taxon>
        <taxon>Muraenolepis</taxon>
    </lineage>
</organism>